<evidence type="ECO:0000313" key="4">
    <source>
        <dbReference type="Proteomes" id="UP000247565"/>
    </source>
</evidence>
<dbReference type="Proteomes" id="UP000247565">
    <property type="component" value="Unassembled WGS sequence"/>
</dbReference>
<accession>A0A318N7V3</accession>
<dbReference type="Gene3D" id="2.40.160.180">
    <property type="entry name" value="Carbohydrate-selective porin OprB"/>
    <property type="match status" value="1"/>
</dbReference>
<dbReference type="InterPro" id="IPR038673">
    <property type="entry name" value="OprB_sf"/>
</dbReference>
<evidence type="ECO:0000313" key="3">
    <source>
        <dbReference type="EMBL" id="PXZ01964.1"/>
    </source>
</evidence>
<dbReference type="PANTHER" id="PTHR37944">
    <property type="entry name" value="PORIN B"/>
    <property type="match status" value="1"/>
</dbReference>
<organism evidence="3 4">
    <name type="scientific">Commensalibacter melissae</name>
    <dbReference type="NCBI Taxonomy" id="2070537"/>
    <lineage>
        <taxon>Bacteria</taxon>
        <taxon>Pseudomonadati</taxon>
        <taxon>Pseudomonadota</taxon>
        <taxon>Alphaproteobacteria</taxon>
        <taxon>Acetobacterales</taxon>
        <taxon>Acetobacteraceae</taxon>
    </lineage>
</organism>
<evidence type="ECO:0000256" key="2">
    <source>
        <dbReference type="RuleBase" id="RU363072"/>
    </source>
</evidence>
<sequence length="523" mass="58881">MKEIFNKDILLSKIFKLLCFSLIVIFIQLENNNLIVHAQNSQTDSLEQNRKYDDELTDWHMIPAGSSGGWRTAVSRAESNRIDIQRMQKERTNPYLPQPEHLLGNWWGLHSWLYNRGININFDNQNEFAGNISGYHQKKSTNTGAVDANIDIDWEVLIGDNWITNGLVGHMTVIGRYGSNLSAGLGENITQVQELYGAGGNVVAKLVNLYLDKHLLEDRMIMSFGRMDVGASFATSPIQCYFMNNGICGNPKPLSGQAAGFSAWPDSEWGINILFQATPQYFIRVGMYQVSRAAYSNRAGHRAGWAAVVRTGEDAGGEFPIEMIYQPKWGKHELTGHYKIGFAYDTSPYPVWGRSIYGGHITSANGIDQKWKRGRDEEWVLLDQMIQRNGPGDLDGLIGYLGFVHSNPKTFQRQNQFLAAIINTGFWKSRPMDGIGVLFVHQIMSREARKAQRYNIMSGFPIGDIVSGASGIQSAEITVELTYLIHIYDGVMFQPDFQYEIHPNAQKNIPNAAFLGFKSRVDF</sequence>
<name>A0A318N7V3_9PROT</name>
<dbReference type="OrthoDB" id="177316at2"/>
<dbReference type="RefSeq" id="WP_110438482.1">
    <property type="nucleotide sequence ID" value="NZ_CP046393.1"/>
</dbReference>
<dbReference type="GO" id="GO:0008643">
    <property type="term" value="P:carbohydrate transport"/>
    <property type="evidence" value="ECO:0007669"/>
    <property type="project" value="InterPro"/>
</dbReference>
<dbReference type="AlphaFoldDB" id="A0A318N7V3"/>
<protein>
    <submittedName>
        <fullName evidence="3">Uncharacterized protein</fullName>
    </submittedName>
</protein>
<proteinExistence type="inferred from homology"/>
<keyword evidence="4" id="KW-1185">Reference proteome</keyword>
<dbReference type="InterPro" id="IPR007049">
    <property type="entry name" value="Carb-sel_porin_OprB"/>
</dbReference>
<dbReference type="PANTHER" id="PTHR37944:SF1">
    <property type="entry name" value="PORIN B"/>
    <property type="match status" value="1"/>
</dbReference>
<comment type="similarity">
    <text evidence="1 2">Belongs to the OprB family.</text>
</comment>
<evidence type="ECO:0000256" key="1">
    <source>
        <dbReference type="ARBA" id="ARBA00008769"/>
    </source>
</evidence>
<reference evidence="3 4" key="1">
    <citation type="submission" date="2018-05" db="EMBL/GenBank/DDBJ databases">
        <title>Reference genomes for bee gut microbiota database.</title>
        <authorList>
            <person name="Ellegaard K.M."/>
        </authorList>
    </citation>
    <scope>NUCLEOTIDE SEQUENCE [LARGE SCALE GENOMIC DNA]</scope>
    <source>
        <strain evidence="3 4">ESL0284</strain>
    </source>
</reference>
<dbReference type="GO" id="GO:0015288">
    <property type="term" value="F:porin activity"/>
    <property type="evidence" value="ECO:0007669"/>
    <property type="project" value="InterPro"/>
</dbReference>
<dbReference type="Pfam" id="PF04966">
    <property type="entry name" value="OprB"/>
    <property type="match status" value="1"/>
</dbReference>
<dbReference type="GO" id="GO:0016020">
    <property type="term" value="C:membrane"/>
    <property type="evidence" value="ECO:0007669"/>
    <property type="project" value="InterPro"/>
</dbReference>
<dbReference type="EMBL" id="QGLT01000001">
    <property type="protein sequence ID" value="PXZ01964.1"/>
    <property type="molecule type" value="Genomic_DNA"/>
</dbReference>
<gene>
    <name evidence="3" type="ORF">DK869_02930</name>
</gene>
<dbReference type="InterPro" id="IPR052932">
    <property type="entry name" value="OprB_Porin"/>
</dbReference>
<comment type="caution">
    <text evidence="3">The sequence shown here is derived from an EMBL/GenBank/DDBJ whole genome shotgun (WGS) entry which is preliminary data.</text>
</comment>